<dbReference type="OrthoDB" id="8364646at2"/>
<reference evidence="1 2" key="1">
    <citation type="submission" date="2019-07" db="EMBL/GenBank/DDBJ databases">
        <title>Full genome sequence of Devosia sp. Gsoil 520.</title>
        <authorList>
            <person name="Im W.-T."/>
        </authorList>
    </citation>
    <scope>NUCLEOTIDE SEQUENCE [LARGE SCALE GENOMIC DNA]</scope>
    <source>
        <strain evidence="1 2">Gsoil 520</strain>
    </source>
</reference>
<dbReference type="Proteomes" id="UP000315364">
    <property type="component" value="Chromosome"/>
</dbReference>
<protein>
    <submittedName>
        <fullName evidence="1">Uncharacterized protein</fullName>
    </submittedName>
</protein>
<name>A0A5B8LRH9_9HYPH</name>
<keyword evidence="2" id="KW-1185">Reference proteome</keyword>
<dbReference type="AlphaFoldDB" id="A0A5B8LRH9"/>
<proteinExistence type="predicted"/>
<dbReference type="EMBL" id="CP042304">
    <property type="protein sequence ID" value="QDZ10706.1"/>
    <property type="molecule type" value="Genomic_DNA"/>
</dbReference>
<evidence type="ECO:0000313" key="2">
    <source>
        <dbReference type="Proteomes" id="UP000315364"/>
    </source>
</evidence>
<sequence length="245" mass="27016">MLYFLDDRLDPARMKHIQLFKTAILASICLLGLATAATGAWATYRELQPQELGSTALDRVLAMRDGTELSAFSIASQNNALLDCTNALGATQSLAMMYGGTEARRQIAPKCLALADHVARQTPSNAFAWYVGAEASAALQYWDGLNRRLALSWRTGPTEQWVGELRVALAEDNYQHLDDQVIAANDADLHMLVRSARGVRAIAARYVTDPGFRERITAIVETMPTENQARFLANVRRFAVTRAQS</sequence>
<dbReference type="RefSeq" id="WP_146289492.1">
    <property type="nucleotide sequence ID" value="NZ_CP042304.1"/>
</dbReference>
<evidence type="ECO:0000313" key="1">
    <source>
        <dbReference type="EMBL" id="QDZ10706.1"/>
    </source>
</evidence>
<organism evidence="1 2">
    <name type="scientific">Devosia ginsengisoli</name>
    <dbReference type="NCBI Taxonomy" id="400770"/>
    <lineage>
        <taxon>Bacteria</taxon>
        <taxon>Pseudomonadati</taxon>
        <taxon>Pseudomonadota</taxon>
        <taxon>Alphaproteobacteria</taxon>
        <taxon>Hyphomicrobiales</taxon>
        <taxon>Devosiaceae</taxon>
        <taxon>Devosia</taxon>
    </lineage>
</organism>
<accession>A0A5B8LRH9</accession>
<dbReference type="KEGG" id="dea:FPZ08_08040"/>
<gene>
    <name evidence="1" type="ORF">FPZ08_08040</name>
</gene>